<keyword evidence="4" id="KW-1185">Reference proteome</keyword>
<dbReference type="GO" id="GO:0005829">
    <property type="term" value="C:cytosol"/>
    <property type="evidence" value="ECO:0007669"/>
    <property type="project" value="TreeGrafter"/>
</dbReference>
<evidence type="ECO:0000313" key="3">
    <source>
        <dbReference type="EMBL" id="KAI1859056.1"/>
    </source>
</evidence>
<dbReference type="AlphaFoldDB" id="A0A9P9WE56"/>
<evidence type="ECO:0000256" key="1">
    <source>
        <dbReference type="ARBA" id="ARBA00008842"/>
    </source>
</evidence>
<gene>
    <name evidence="3" type="ORF">JX265_010533</name>
</gene>
<accession>A0A9P9WE56</accession>
<dbReference type="Proteomes" id="UP000829685">
    <property type="component" value="Unassembled WGS sequence"/>
</dbReference>
<dbReference type="GO" id="GO:0016020">
    <property type="term" value="C:membrane"/>
    <property type="evidence" value="ECO:0007669"/>
    <property type="project" value="TreeGrafter"/>
</dbReference>
<protein>
    <recommendedName>
        <fullName evidence="5">Oxysterol-binding protein</fullName>
    </recommendedName>
</protein>
<comment type="similarity">
    <text evidence="1 2">Belongs to the OSBP family.</text>
</comment>
<name>A0A9P9WE56_9PEZI</name>
<dbReference type="InterPro" id="IPR018494">
    <property type="entry name" value="Oxysterol-bd_CS"/>
</dbReference>
<evidence type="ECO:0008006" key="5">
    <source>
        <dbReference type="Google" id="ProtNLM"/>
    </source>
</evidence>
<evidence type="ECO:0000313" key="4">
    <source>
        <dbReference type="Proteomes" id="UP000829685"/>
    </source>
</evidence>
<evidence type="ECO:0000256" key="2">
    <source>
        <dbReference type="RuleBase" id="RU003844"/>
    </source>
</evidence>
<dbReference type="Gene3D" id="6.10.250.1430">
    <property type="match status" value="1"/>
</dbReference>
<proteinExistence type="inferred from homology"/>
<dbReference type="GO" id="GO:0008142">
    <property type="term" value="F:oxysterol binding"/>
    <property type="evidence" value="ECO:0007669"/>
    <property type="project" value="TreeGrafter"/>
</dbReference>
<sequence length="422" mass="48042">MSLPPTPIRCDDPDNRDEQQHKSGWFQFMKSVATFKGDLASLSAPPFLLSPESITQFSQYFNDHPQLLIAPSKEGNAEKRALLVMKWFLSGLRRQMATKNEDGTRKKLKPLNPFLGEIFLGKWVDDAGTTELISEQVSHHPPQTAYHIRNREHGVTLEGHIGPRSYFSHTINIERRGFGKLTLSKYSEDHVFTMPKVHVEGIVTFQIAPELGGTSYIHSSAGFTTKIEYCSKGWLRGSSHSFKAALFRDGAEKSPLYVAAGQWDGKYTVTDSRGKIVDTVDLGSLKRTPLQVAPIEKQHPLETGRAWQHVISAIHNNDIFAIGHEKSKIEVAQRAMRKEEAREGRSWERRYFTQLEQYPDVEKLALRGKGEPCHDYRVFWKFDESKYERILENQTQGIKSPTHARFDSGVGMCLDDIEVERE</sequence>
<dbReference type="Gene3D" id="3.30.70.3490">
    <property type="match status" value="1"/>
</dbReference>
<dbReference type="Gene3D" id="2.40.160.120">
    <property type="match status" value="1"/>
</dbReference>
<reference evidence="3" key="1">
    <citation type="submission" date="2021-03" db="EMBL/GenBank/DDBJ databases">
        <title>Revisited historic fungal species revealed as producer of novel bioactive compounds through whole genome sequencing and comparative genomics.</title>
        <authorList>
            <person name="Vignolle G.A."/>
            <person name="Hochenegger N."/>
            <person name="Mach R.L."/>
            <person name="Mach-Aigner A.R."/>
            <person name="Javad Rahimi M."/>
            <person name="Salim K.A."/>
            <person name="Chan C.M."/>
            <person name="Lim L.B.L."/>
            <person name="Cai F."/>
            <person name="Druzhinina I.S."/>
            <person name="U'Ren J.M."/>
            <person name="Derntl C."/>
        </authorList>
    </citation>
    <scope>NUCLEOTIDE SEQUENCE</scope>
    <source>
        <strain evidence="3">TUCIM 5799</strain>
    </source>
</reference>
<dbReference type="InterPro" id="IPR000648">
    <property type="entry name" value="Oxysterol-bd"/>
</dbReference>
<dbReference type="Pfam" id="PF01237">
    <property type="entry name" value="Oxysterol_BP"/>
    <property type="match status" value="1"/>
</dbReference>
<dbReference type="EMBL" id="JAFIMR010000035">
    <property type="protein sequence ID" value="KAI1859056.1"/>
    <property type="molecule type" value="Genomic_DNA"/>
</dbReference>
<dbReference type="SUPFAM" id="SSF144000">
    <property type="entry name" value="Oxysterol-binding protein-like"/>
    <property type="match status" value="1"/>
</dbReference>
<comment type="caution">
    <text evidence="3">The sequence shown here is derived from an EMBL/GenBank/DDBJ whole genome shotgun (WGS) entry which is preliminary data.</text>
</comment>
<organism evidence="3 4">
    <name type="scientific">Neoarthrinium moseri</name>
    <dbReference type="NCBI Taxonomy" id="1658444"/>
    <lineage>
        <taxon>Eukaryota</taxon>
        <taxon>Fungi</taxon>
        <taxon>Dikarya</taxon>
        <taxon>Ascomycota</taxon>
        <taxon>Pezizomycotina</taxon>
        <taxon>Sordariomycetes</taxon>
        <taxon>Xylariomycetidae</taxon>
        <taxon>Amphisphaeriales</taxon>
        <taxon>Apiosporaceae</taxon>
        <taxon>Neoarthrinium</taxon>
    </lineage>
</organism>
<dbReference type="OrthoDB" id="14833at2759"/>
<dbReference type="PANTHER" id="PTHR10972:SF184">
    <property type="entry name" value="OXYSTEROL-BINDING PROTEIN HOMOLOG 4-RELATED"/>
    <property type="match status" value="1"/>
</dbReference>
<dbReference type="PANTHER" id="PTHR10972">
    <property type="entry name" value="OXYSTEROL-BINDING PROTEIN-RELATED"/>
    <property type="match status" value="1"/>
</dbReference>
<dbReference type="InterPro" id="IPR037239">
    <property type="entry name" value="OSBP_sf"/>
</dbReference>
<dbReference type="Gene3D" id="1.10.287.2720">
    <property type="match status" value="1"/>
</dbReference>
<dbReference type="PROSITE" id="PS01013">
    <property type="entry name" value="OSBP"/>
    <property type="match status" value="1"/>
</dbReference>